<dbReference type="GO" id="GO:0006260">
    <property type="term" value="P:DNA replication"/>
    <property type="evidence" value="ECO:0007669"/>
    <property type="project" value="UniProtKB-KW"/>
</dbReference>
<dbReference type="CDD" id="cd00009">
    <property type="entry name" value="AAA"/>
    <property type="match status" value="1"/>
</dbReference>
<evidence type="ECO:0000256" key="7">
    <source>
        <dbReference type="ARBA" id="ARBA00023306"/>
    </source>
</evidence>
<protein>
    <recommendedName>
        <fullName evidence="10">AAA+ ATPase domain-containing protein</fullName>
    </recommendedName>
</protein>
<proteinExistence type="inferred from homology"/>
<reference evidence="11 12" key="1">
    <citation type="journal article" date="2018" name="MBio">
        <title>Comparative Genomics Reveals the Core Gene Toolbox for the Fungus-Insect Symbiosis.</title>
        <authorList>
            <person name="Wang Y."/>
            <person name="Stata M."/>
            <person name="Wang W."/>
            <person name="Stajich J.E."/>
            <person name="White M.M."/>
            <person name="Moncalvo J.M."/>
        </authorList>
    </citation>
    <scope>NUCLEOTIDE SEQUENCE [LARGE SCALE GENOMIC DNA]</scope>
    <source>
        <strain evidence="11 12">AUS-126-30</strain>
    </source>
</reference>
<keyword evidence="6" id="KW-0539">Nucleus</keyword>
<evidence type="ECO:0000256" key="1">
    <source>
        <dbReference type="ARBA" id="ARBA00004123"/>
    </source>
</evidence>
<dbReference type="InterPro" id="IPR003593">
    <property type="entry name" value="AAA+_ATPase"/>
</dbReference>
<evidence type="ECO:0000256" key="9">
    <source>
        <dbReference type="SAM" id="MobiDB-lite"/>
    </source>
</evidence>
<dbReference type="InterPro" id="IPR003959">
    <property type="entry name" value="ATPase_AAA_core"/>
</dbReference>
<sequence length="1304" mass="148299">MKSILKPKNLTDGEDIISNNIQLEHNNNFDKTSTNKIVTNSSSTFVFSGMAANEQNFRINSPVEGGNENSINSAAKNIESVQLNVQNGELLSDSESDSSLYSFDFKNAKNSLISSSNRSNTLPESNNHFEQEKKFGSLQLASFLKAKKLSDNVSDNSGDTSDEDVFNVSNSIRKSIFNNTLDNNVFPSEPTVGEINKNIFTDFDSQGSFLDDKQLKFSEHDSQKTTENNTITKIFSEKNNILKKRKHTISEDKKQTKGINALINFNSDSEIDDLVKPKGNHLLDGNIFSDEDSDMNKLVTENYLDSSNIKKVNIPTTPDQEIGESLNDFMNIPSLASTSYTSTSVGTNKTFMLGNEFHTLLKPIDKNKQKENFIYHSDQPSDGRVYAGQQWAYEDADPRLKPLGYSSGKKNETKKNYDFNQRMYKPNMDFHPNPQNKETESIGIIESEDSYKALMDARRIAMESYNPEEYDAAIDEDIENRLAQMDRDTNKKRISIESSRPEAYKSNIKNDLKTTYSEIPQTGDYVSAKSLNGNPLYFTVKEPSSYEQANFWKNSRVDQMVADIEKNLENTMDLDKNQEMSLKRNVGGKLWTEKYKPTHFLNLVGNDRINRVVLQWVKHWDYCVFGKENAAASIKKSLKEQKRPQTSRFGNNVFKTKNNENSKTQYEDRLKRPFKKILLLSGPPGVGKTTLANIVAKQSGYKAMEINASDDRTASKIKGQILAVTGNQSITEDQSPRLLVIDEIDGVSTSRSNDESFISVLVKLVNEDNSISLKKINEGGQDHEDNHNSQKLGKTKKKGPKTIRRPIICICNDLYTPSLYALREVAMVIQVHPPTTEQIARHLKYVCNEENLKVDDWGLTTLAKNSGGDIRLCLNLLQFSGHGDKNLSTEKLNSISLGSKDMQMPIFSVWDSIFTQPNSKNFRKFINSKFNRSTAGKYMAILESFLVNYAEYSQYLYNTLKNVDDYDKIMQGCFENYLKMNTRDLSHSKLSEISEIWLYFYDTINNFISKSPSNGYVLFGYLIYPLMAFHRVCMNPLGLDGGDFTFPSTDNMVNSKSKAFSTNAEQFLSQTQDQSFKARWNKNIFSTYLLDYILRILSPNLTVTNIELFNHDMKKKLSHIVTVMYGLNLSFVQNKTEEGIYIFELQPPLDKMTSYSIQNPIQKPVLKYQVKMLISHELDIVKMKQTSHAILDNNPSERPDITNKQQHIFLSDTRFSNALKNKNDVEPKEVHKRTSNVKEFFSTKKNDVAKDEGSSNLAANPDSKGFTDTKTSNDVSEKEANVWFQYNEGYSNAVRHPVIIRDLL</sequence>
<feature type="domain" description="AAA+ ATPase" evidence="10">
    <location>
        <begin position="674"/>
        <end position="835"/>
    </location>
</feature>
<dbReference type="PANTHER" id="PTHR46765">
    <property type="entry name" value="P-LOOP CONTAINING NUCLEOSIDE TRIPHOSPHATE HYDROLASES SUPERFAMILY PROTEIN"/>
    <property type="match status" value="1"/>
</dbReference>
<dbReference type="Proteomes" id="UP000245591">
    <property type="component" value="Unassembled WGS sequence"/>
</dbReference>
<keyword evidence="4" id="KW-0067">ATP-binding</keyword>
<dbReference type="Gene3D" id="3.40.50.300">
    <property type="entry name" value="P-loop containing nucleotide triphosphate hydrolases"/>
    <property type="match status" value="1"/>
</dbReference>
<name>A0A2U1IW29_SMIAN</name>
<evidence type="ECO:0000256" key="4">
    <source>
        <dbReference type="ARBA" id="ARBA00022840"/>
    </source>
</evidence>
<evidence type="ECO:0000313" key="12">
    <source>
        <dbReference type="Proteomes" id="UP000245591"/>
    </source>
</evidence>
<dbReference type="InterPro" id="IPR027417">
    <property type="entry name" value="P-loop_NTPase"/>
</dbReference>
<feature type="region of interest" description="Disordered" evidence="9">
    <location>
        <begin position="775"/>
        <end position="799"/>
    </location>
</feature>
<comment type="similarity">
    <text evidence="8">Belongs to the activator 1 small subunits family. CTF18 subfamily.</text>
</comment>
<feature type="compositionally biased region" description="Basic and acidic residues" evidence="9">
    <location>
        <begin position="775"/>
        <end position="788"/>
    </location>
</feature>
<dbReference type="InterPro" id="IPR047854">
    <property type="entry name" value="RFC_lid"/>
</dbReference>
<dbReference type="SUPFAM" id="SSF52540">
    <property type="entry name" value="P-loop containing nucleoside triphosphate hydrolases"/>
    <property type="match status" value="1"/>
</dbReference>
<accession>A0A2U1IW29</accession>
<organism evidence="11 12">
    <name type="scientific">Smittium angustum</name>
    <dbReference type="NCBI Taxonomy" id="133377"/>
    <lineage>
        <taxon>Eukaryota</taxon>
        <taxon>Fungi</taxon>
        <taxon>Fungi incertae sedis</taxon>
        <taxon>Zoopagomycota</taxon>
        <taxon>Kickxellomycotina</taxon>
        <taxon>Harpellomycetes</taxon>
        <taxon>Harpellales</taxon>
        <taxon>Legeriomycetaceae</taxon>
        <taxon>Smittium</taxon>
    </lineage>
</organism>
<evidence type="ECO:0000256" key="5">
    <source>
        <dbReference type="ARBA" id="ARBA00023125"/>
    </source>
</evidence>
<evidence type="ECO:0000313" key="11">
    <source>
        <dbReference type="EMBL" id="PVZ97007.1"/>
    </source>
</evidence>
<gene>
    <name evidence="11" type="ORF">BB558_007053</name>
</gene>
<keyword evidence="7" id="KW-0131">Cell cycle</keyword>
<dbReference type="GO" id="GO:0005524">
    <property type="term" value="F:ATP binding"/>
    <property type="evidence" value="ECO:0007669"/>
    <property type="project" value="UniProtKB-KW"/>
</dbReference>
<dbReference type="CDD" id="cd18140">
    <property type="entry name" value="HLD_clamp_RFC"/>
    <property type="match status" value="1"/>
</dbReference>
<dbReference type="GO" id="GO:0003677">
    <property type="term" value="F:DNA binding"/>
    <property type="evidence" value="ECO:0007669"/>
    <property type="project" value="UniProtKB-KW"/>
</dbReference>
<keyword evidence="12" id="KW-1185">Reference proteome</keyword>
<dbReference type="Gene3D" id="1.10.8.60">
    <property type="match status" value="1"/>
</dbReference>
<dbReference type="PANTHER" id="PTHR46765:SF1">
    <property type="entry name" value="P-LOOP CONTAINING NUCLEOSIDE TRIPHOSPHATE HYDROLASES SUPERFAMILY PROTEIN"/>
    <property type="match status" value="1"/>
</dbReference>
<keyword evidence="5" id="KW-0238">DNA-binding</keyword>
<evidence type="ECO:0000256" key="6">
    <source>
        <dbReference type="ARBA" id="ARBA00023242"/>
    </source>
</evidence>
<evidence type="ECO:0000256" key="3">
    <source>
        <dbReference type="ARBA" id="ARBA00022741"/>
    </source>
</evidence>
<dbReference type="SMART" id="SM00382">
    <property type="entry name" value="AAA"/>
    <property type="match status" value="1"/>
</dbReference>
<dbReference type="EMBL" id="MBFU01001024">
    <property type="protein sequence ID" value="PVZ97007.1"/>
    <property type="molecule type" value="Genomic_DNA"/>
</dbReference>
<keyword evidence="2" id="KW-0235">DNA replication</keyword>
<comment type="subcellular location">
    <subcellularLocation>
        <location evidence="1">Nucleus</location>
    </subcellularLocation>
</comment>
<feature type="region of interest" description="Disordered" evidence="9">
    <location>
        <begin position="1249"/>
        <end position="1272"/>
    </location>
</feature>
<dbReference type="GO" id="GO:0005634">
    <property type="term" value="C:nucleus"/>
    <property type="evidence" value="ECO:0007669"/>
    <property type="project" value="UniProtKB-SubCell"/>
</dbReference>
<evidence type="ECO:0000256" key="2">
    <source>
        <dbReference type="ARBA" id="ARBA00022705"/>
    </source>
</evidence>
<comment type="caution">
    <text evidence="11">The sequence shown here is derived from an EMBL/GenBank/DDBJ whole genome shotgun (WGS) entry which is preliminary data.</text>
</comment>
<evidence type="ECO:0000259" key="10">
    <source>
        <dbReference type="SMART" id="SM00382"/>
    </source>
</evidence>
<dbReference type="Pfam" id="PF00004">
    <property type="entry name" value="AAA"/>
    <property type="match status" value="1"/>
</dbReference>
<evidence type="ECO:0000256" key="8">
    <source>
        <dbReference type="ARBA" id="ARBA00043975"/>
    </source>
</evidence>
<keyword evidence="3" id="KW-0547">Nucleotide-binding</keyword>
<dbReference type="InterPro" id="IPR053016">
    <property type="entry name" value="CTF18-RFC_complex"/>
</dbReference>
<dbReference type="GO" id="GO:0016887">
    <property type="term" value="F:ATP hydrolysis activity"/>
    <property type="evidence" value="ECO:0007669"/>
    <property type="project" value="InterPro"/>
</dbReference>